<comment type="cofactor">
    <cofactor evidence="1">
        <name>Mn(2+)</name>
        <dbReference type="ChEBI" id="CHEBI:29035"/>
    </cofactor>
</comment>
<dbReference type="PANTHER" id="PTHR11183">
    <property type="entry name" value="GLYCOGENIN SUBFAMILY MEMBER"/>
    <property type="match status" value="1"/>
</dbReference>
<proteinExistence type="inferred from homology"/>
<comment type="caution">
    <text evidence="16">The sequence shown here is derived from an EMBL/GenBank/DDBJ whole genome shotgun (WGS) entry which is preliminary data.</text>
</comment>
<dbReference type="Pfam" id="PF01501">
    <property type="entry name" value="Glyco_transf_8"/>
    <property type="match status" value="2"/>
</dbReference>
<dbReference type="EC" id="2.4.1.186" evidence="10"/>
<comment type="function">
    <text evidence="13">Self-glucosylating initiator of glycogen synthesis. It catalyzes the formation of a short alpha (1,4)-glucosyl chain covalently attached via a glucose 1-O-tyrosyl linkage to internal tyrosine residues and these chains act as primers for the elongation reaction catalyzed by glycogen synthase.</text>
</comment>
<feature type="compositionally biased region" description="Polar residues" evidence="14">
    <location>
        <begin position="599"/>
        <end position="608"/>
    </location>
</feature>
<evidence type="ECO:0000256" key="14">
    <source>
        <dbReference type="SAM" id="MobiDB-lite"/>
    </source>
</evidence>
<feature type="compositionally biased region" description="Polar residues" evidence="14">
    <location>
        <begin position="315"/>
        <end position="330"/>
    </location>
</feature>
<comment type="similarity">
    <text evidence="9">Belongs to the glycosyltransferase 8 family. Glycogenin subfamily.</text>
</comment>
<feature type="compositionally biased region" description="Polar residues" evidence="14">
    <location>
        <begin position="548"/>
        <end position="557"/>
    </location>
</feature>
<comment type="catalytic activity">
    <reaction evidence="11">
        <text>[1,4-alpha-D-glucosyl](n)-L-tyrosyl-[glycogenin] + UDP-alpha-D-glucose = [1,4-alpha-D-glucosyl](n+1)-L-tyrosyl-[glycogenin] + UDP + H(+)</text>
        <dbReference type="Rhea" id="RHEA:56560"/>
        <dbReference type="Rhea" id="RHEA-COMP:14606"/>
        <dbReference type="Rhea" id="RHEA-COMP:14607"/>
        <dbReference type="ChEBI" id="CHEBI:15378"/>
        <dbReference type="ChEBI" id="CHEBI:58223"/>
        <dbReference type="ChEBI" id="CHEBI:58885"/>
        <dbReference type="ChEBI" id="CHEBI:140574"/>
        <dbReference type="EC" id="2.4.1.186"/>
    </reaction>
</comment>
<feature type="compositionally biased region" description="Low complexity" evidence="14">
    <location>
        <begin position="361"/>
        <end position="373"/>
    </location>
</feature>
<feature type="region of interest" description="Disordered" evidence="14">
    <location>
        <begin position="297"/>
        <end position="471"/>
    </location>
</feature>
<feature type="compositionally biased region" description="Low complexity" evidence="14">
    <location>
        <begin position="402"/>
        <end position="415"/>
    </location>
</feature>
<dbReference type="CDD" id="cd02537">
    <property type="entry name" value="GT8_Glycogenin"/>
    <property type="match status" value="1"/>
</dbReference>
<dbReference type="Proteomes" id="UP000677228">
    <property type="component" value="Unassembled WGS sequence"/>
</dbReference>
<feature type="compositionally biased region" description="Low complexity" evidence="14">
    <location>
        <begin position="566"/>
        <end position="598"/>
    </location>
</feature>
<evidence type="ECO:0000256" key="2">
    <source>
        <dbReference type="ARBA" id="ARBA00004496"/>
    </source>
</evidence>
<evidence type="ECO:0000313" key="17">
    <source>
        <dbReference type="Proteomes" id="UP000682733"/>
    </source>
</evidence>
<evidence type="ECO:0000256" key="6">
    <source>
        <dbReference type="ARBA" id="ARBA00023056"/>
    </source>
</evidence>
<gene>
    <name evidence="15" type="ORF">OVA965_LOCUS6174</name>
    <name evidence="16" type="ORF">TMI583_LOCUS6170</name>
</gene>
<evidence type="ECO:0000256" key="5">
    <source>
        <dbReference type="ARBA" id="ARBA00022723"/>
    </source>
</evidence>
<dbReference type="GO" id="GO:0005978">
    <property type="term" value="P:glycogen biosynthetic process"/>
    <property type="evidence" value="ECO:0007669"/>
    <property type="project" value="UniProtKB-KW"/>
</dbReference>
<dbReference type="GO" id="GO:0008466">
    <property type="term" value="F:glycogenin glucosyltransferase activity"/>
    <property type="evidence" value="ECO:0007669"/>
    <property type="project" value="UniProtKB-EC"/>
</dbReference>
<keyword evidence="7" id="KW-0325">Glycoprotein</keyword>
<dbReference type="EMBL" id="CAJOBA010001822">
    <property type="protein sequence ID" value="CAF3616166.1"/>
    <property type="molecule type" value="Genomic_DNA"/>
</dbReference>
<dbReference type="GO" id="GO:0046872">
    <property type="term" value="F:metal ion binding"/>
    <property type="evidence" value="ECO:0007669"/>
    <property type="project" value="UniProtKB-KW"/>
</dbReference>
<evidence type="ECO:0000313" key="16">
    <source>
        <dbReference type="EMBL" id="CAF3616166.1"/>
    </source>
</evidence>
<reference evidence="16" key="1">
    <citation type="submission" date="2021-02" db="EMBL/GenBank/DDBJ databases">
        <authorList>
            <person name="Nowell W R."/>
        </authorList>
    </citation>
    <scope>NUCLEOTIDE SEQUENCE</scope>
</reference>
<organism evidence="16 17">
    <name type="scientific">Didymodactylos carnosus</name>
    <dbReference type="NCBI Taxonomy" id="1234261"/>
    <lineage>
        <taxon>Eukaryota</taxon>
        <taxon>Metazoa</taxon>
        <taxon>Spiralia</taxon>
        <taxon>Gnathifera</taxon>
        <taxon>Rotifera</taxon>
        <taxon>Eurotatoria</taxon>
        <taxon>Bdelloidea</taxon>
        <taxon>Philodinida</taxon>
        <taxon>Philodinidae</taxon>
        <taxon>Didymodactylos</taxon>
    </lineage>
</organism>
<keyword evidence="3" id="KW-0963">Cytoplasm</keyword>
<dbReference type="AlphaFoldDB" id="A0A8S2HBD6"/>
<evidence type="ECO:0000256" key="12">
    <source>
        <dbReference type="ARBA" id="ARBA00052293"/>
    </source>
</evidence>
<evidence type="ECO:0000313" key="15">
    <source>
        <dbReference type="EMBL" id="CAF0831609.1"/>
    </source>
</evidence>
<evidence type="ECO:0000256" key="1">
    <source>
        <dbReference type="ARBA" id="ARBA00001936"/>
    </source>
</evidence>
<feature type="region of interest" description="Disordered" evidence="14">
    <location>
        <begin position="548"/>
        <end position="615"/>
    </location>
</feature>
<evidence type="ECO:0000256" key="9">
    <source>
        <dbReference type="ARBA" id="ARBA00038162"/>
    </source>
</evidence>
<dbReference type="FunFam" id="3.90.550.10:FF:000092">
    <property type="entry name" value="Glycogenin 2"/>
    <property type="match status" value="1"/>
</dbReference>
<dbReference type="SUPFAM" id="SSF53448">
    <property type="entry name" value="Nucleotide-diphospho-sugar transferases"/>
    <property type="match status" value="1"/>
</dbReference>
<keyword evidence="8" id="KW-0464">Manganese</keyword>
<keyword evidence="4" id="KW-0808">Transferase</keyword>
<dbReference type="GO" id="GO:0005737">
    <property type="term" value="C:cytoplasm"/>
    <property type="evidence" value="ECO:0007669"/>
    <property type="project" value="UniProtKB-SubCell"/>
</dbReference>
<evidence type="ECO:0000256" key="8">
    <source>
        <dbReference type="ARBA" id="ARBA00023211"/>
    </source>
</evidence>
<comment type="subcellular location">
    <subcellularLocation>
        <location evidence="2">Cytoplasm</location>
    </subcellularLocation>
</comment>
<dbReference type="InterPro" id="IPR050587">
    <property type="entry name" value="GNT1/Glycosyltrans_8"/>
</dbReference>
<evidence type="ECO:0000256" key="4">
    <source>
        <dbReference type="ARBA" id="ARBA00022679"/>
    </source>
</evidence>
<evidence type="ECO:0000256" key="7">
    <source>
        <dbReference type="ARBA" id="ARBA00023180"/>
    </source>
</evidence>
<name>A0A8S2HBD6_9BILA</name>
<dbReference type="Proteomes" id="UP000682733">
    <property type="component" value="Unassembled WGS sequence"/>
</dbReference>
<dbReference type="EMBL" id="CAJNOK010001822">
    <property type="protein sequence ID" value="CAF0831609.1"/>
    <property type="molecule type" value="Genomic_DNA"/>
</dbReference>
<evidence type="ECO:0000256" key="11">
    <source>
        <dbReference type="ARBA" id="ARBA00050886"/>
    </source>
</evidence>
<protein>
    <recommendedName>
        <fullName evidence="10">glycogenin glucosyltransferase</fullName>
        <ecNumber evidence="10">2.4.1.186</ecNumber>
    </recommendedName>
</protein>
<keyword evidence="5" id="KW-0479">Metal-binding</keyword>
<dbReference type="Gene3D" id="3.90.550.10">
    <property type="entry name" value="Spore Coat Polysaccharide Biosynthesis Protein SpsA, Chain A"/>
    <property type="match status" value="1"/>
</dbReference>
<dbReference type="InterPro" id="IPR029044">
    <property type="entry name" value="Nucleotide-diphossugar_trans"/>
</dbReference>
<dbReference type="InterPro" id="IPR002495">
    <property type="entry name" value="Glyco_trans_8"/>
</dbReference>
<evidence type="ECO:0000256" key="10">
    <source>
        <dbReference type="ARBA" id="ARBA00038934"/>
    </source>
</evidence>
<comment type="catalytic activity">
    <reaction evidence="12">
        <text>L-tyrosyl-[glycogenin] + UDP-alpha-D-glucose = alpha-D-glucosyl-L-tyrosyl-[glycogenin] + UDP + H(+)</text>
        <dbReference type="Rhea" id="RHEA:23360"/>
        <dbReference type="Rhea" id="RHEA-COMP:14604"/>
        <dbReference type="Rhea" id="RHEA-COMP:14605"/>
        <dbReference type="ChEBI" id="CHEBI:15378"/>
        <dbReference type="ChEBI" id="CHEBI:46858"/>
        <dbReference type="ChEBI" id="CHEBI:58223"/>
        <dbReference type="ChEBI" id="CHEBI:58885"/>
        <dbReference type="ChEBI" id="CHEBI:140573"/>
        <dbReference type="EC" id="2.4.1.186"/>
    </reaction>
</comment>
<keyword evidence="6" id="KW-0320">Glycogen biosynthesis</keyword>
<evidence type="ECO:0000256" key="13">
    <source>
        <dbReference type="ARBA" id="ARBA00057883"/>
    </source>
</evidence>
<sequence length="615" mass="67046">MSEAFVTLATTDGYALGALVLGQSLKKVGTNKKLCVMITDHVSGLVRENLESTYDEVIVVNLLDSKDAAHLKLLERPELGVTFTKLHCWTLTQYQKCVFLDADCLVLQSVDDLFEREELSAAPDAGWPDIFNSGVFVFKPSKDTFQKLVTFASEQGSFDGGDQGLLNKFFSSWPRSDISRHLPFTYNVTSNTFYSYVPAINQFRSDIRIVHFAGTLKPWQLTYDPQIRQLSGCYQSHERDFLLKWWALIALTQGIESGSAAHRRAWEAGYVDYGGRDSYSKIQEQLDKNIAMTPQTHERPLSASNGQRQQKHASRPNNNEQQQQATTGLLPQNEDERQIPADVTKTQQEQLDAQVKTAHASTTSLTTSTQRKTSSGKELTIVQEKTEANSSHRKPSGSDDVSSTTSQQRKTSTNSGDQQQGNAANHGISLPVPYPQRKLSVTSDEQKPPRKTSNGGSIIAGATESLSKSSLASGTEATAVRSKIQQVNDGIATPVVSVAPSETTIHTTTTSQTSITTTATHGGKHLTQNVKETIPTTVTTTTIANAPQQVGKPTNATDVHHHGHASSTVPVSSTQVTKPSLPQTLNTTQATATKLQQQIKPATKQTVPTGGVLKK</sequence>
<accession>A0A8S2HBD6</accession>
<evidence type="ECO:0000256" key="3">
    <source>
        <dbReference type="ARBA" id="ARBA00022490"/>
    </source>
</evidence>